<dbReference type="InterPro" id="IPR018076">
    <property type="entry name" value="T2SS_GspF_dom"/>
</dbReference>
<dbReference type="PANTHER" id="PTHR35007">
    <property type="entry name" value="INTEGRAL MEMBRANE PROTEIN-RELATED"/>
    <property type="match status" value="1"/>
</dbReference>
<evidence type="ECO:0000256" key="2">
    <source>
        <dbReference type="ARBA" id="ARBA00022475"/>
    </source>
</evidence>
<dbReference type="RefSeq" id="WP_197550778.1">
    <property type="nucleotide sequence ID" value="NZ_CP063213.1"/>
</dbReference>
<evidence type="ECO:0000256" key="5">
    <source>
        <dbReference type="ARBA" id="ARBA00023136"/>
    </source>
</evidence>
<evidence type="ECO:0000313" key="7">
    <source>
        <dbReference type="EMBL" id="QOR44998.1"/>
    </source>
</evidence>
<evidence type="ECO:0000313" key="8">
    <source>
        <dbReference type="Proteomes" id="UP000595053"/>
    </source>
</evidence>
<feature type="domain" description="Type II secretion system protein GspF" evidence="6">
    <location>
        <begin position="95"/>
        <end position="219"/>
    </location>
</feature>
<accession>A0A7M1QSZ0</accession>
<gene>
    <name evidence="7" type="ORF">INS88_06830</name>
</gene>
<dbReference type="PANTHER" id="PTHR35007:SF1">
    <property type="entry name" value="PILUS ASSEMBLY PROTEIN"/>
    <property type="match status" value="1"/>
</dbReference>
<name>A0A7M1QSZ0_9ACTO</name>
<dbReference type="Proteomes" id="UP000595053">
    <property type="component" value="Chromosome"/>
</dbReference>
<keyword evidence="5" id="KW-0472">Membrane</keyword>
<dbReference type="GO" id="GO:0005886">
    <property type="term" value="C:plasma membrane"/>
    <property type="evidence" value="ECO:0007669"/>
    <property type="project" value="UniProtKB-SubCell"/>
</dbReference>
<evidence type="ECO:0000259" key="6">
    <source>
        <dbReference type="Pfam" id="PF00482"/>
    </source>
</evidence>
<dbReference type="AlphaFoldDB" id="A0A7M1QSZ0"/>
<reference evidence="7 8" key="1">
    <citation type="submission" date="2020-10" db="EMBL/GenBank/DDBJ databases">
        <title>Trueperella pecoris sp. nov. isolated from bovine and porcine specimens.</title>
        <authorList>
            <person name="Schoenecker L."/>
            <person name="Schnydrig P."/>
            <person name="Brodard I."/>
            <person name="Thomann A."/>
            <person name="Hemphill A."/>
            <person name="Rodriguez-Campos S."/>
            <person name="Perreten V."/>
            <person name="Jores J."/>
            <person name="Kittl S."/>
        </authorList>
    </citation>
    <scope>NUCLEOTIDE SEQUENCE [LARGE SCALE GENOMIC DNA]</scope>
    <source>
        <strain evidence="7 8">15A0121</strain>
    </source>
</reference>
<sequence>MAFVIGTLMGLGVYLIGLAYRSPRDMAFPAKLWARMWPALAAGIAGFLLARMISQSVPISLAIAVLGAAIPGLWRGSRERRRKELLRDVWPEVIDDIVANVRVGLPIGESLALLAVRGPEVMRPAFTQFAQYLRADGRLDPALDELKSTLADPMTDRILESLRLAHDLGSRDLSSTLASLAKLVREENRARGELLARQSWTVNGARLAAVAPWAMLLLFSTRPGTIEAFTTSTGVAILVGGFVLTLFAYWLMLRLGRLPEDERIFGNSGGMQRG</sequence>
<dbReference type="EMBL" id="CP063213">
    <property type="protein sequence ID" value="QOR44998.1"/>
    <property type="molecule type" value="Genomic_DNA"/>
</dbReference>
<keyword evidence="4" id="KW-1133">Transmembrane helix</keyword>
<keyword evidence="2" id="KW-1003">Cell membrane</keyword>
<evidence type="ECO:0000256" key="3">
    <source>
        <dbReference type="ARBA" id="ARBA00022692"/>
    </source>
</evidence>
<protein>
    <submittedName>
        <fullName evidence="7">Type II secretion system F family protein</fullName>
    </submittedName>
</protein>
<proteinExistence type="predicted"/>
<accession>A0A8A5U3H2</accession>
<organism evidence="7 8">
    <name type="scientific">Trueperella pecoris</name>
    <dbReference type="NCBI Taxonomy" id="2733571"/>
    <lineage>
        <taxon>Bacteria</taxon>
        <taxon>Bacillati</taxon>
        <taxon>Actinomycetota</taxon>
        <taxon>Actinomycetes</taxon>
        <taxon>Actinomycetales</taxon>
        <taxon>Actinomycetaceae</taxon>
        <taxon>Trueperella</taxon>
    </lineage>
</organism>
<evidence type="ECO:0000256" key="4">
    <source>
        <dbReference type="ARBA" id="ARBA00022989"/>
    </source>
</evidence>
<comment type="subcellular location">
    <subcellularLocation>
        <location evidence="1">Cell membrane</location>
        <topology evidence="1">Multi-pass membrane protein</topology>
    </subcellularLocation>
</comment>
<keyword evidence="8" id="KW-1185">Reference proteome</keyword>
<keyword evidence="3" id="KW-0812">Transmembrane</keyword>
<dbReference type="Pfam" id="PF00482">
    <property type="entry name" value="T2SSF"/>
    <property type="match status" value="1"/>
</dbReference>
<evidence type="ECO:0000256" key="1">
    <source>
        <dbReference type="ARBA" id="ARBA00004651"/>
    </source>
</evidence>